<dbReference type="EMBL" id="JAFFJS010000005">
    <property type="protein sequence ID" value="MBM9433795.1"/>
    <property type="molecule type" value="Genomic_DNA"/>
</dbReference>
<organism evidence="2 3">
    <name type="scientific">Flaviflexus equikiangi</name>
    <dbReference type="NCBI Taxonomy" id="2758573"/>
    <lineage>
        <taxon>Bacteria</taxon>
        <taxon>Bacillati</taxon>
        <taxon>Actinomycetota</taxon>
        <taxon>Actinomycetes</taxon>
        <taxon>Actinomycetales</taxon>
        <taxon>Actinomycetaceae</taxon>
        <taxon>Flaviflexus</taxon>
    </lineage>
</organism>
<dbReference type="Pfam" id="PF00005">
    <property type="entry name" value="ABC_tran"/>
    <property type="match status" value="1"/>
</dbReference>
<dbReference type="InterPro" id="IPR003439">
    <property type="entry name" value="ABC_transporter-like_ATP-bd"/>
</dbReference>
<keyword evidence="3" id="KW-1185">Reference proteome</keyword>
<keyword evidence="2" id="KW-0547">Nucleotide-binding</keyword>
<protein>
    <submittedName>
        <fullName evidence="2">ATP-binding cassette domain-containing protein</fullName>
    </submittedName>
</protein>
<dbReference type="InterPro" id="IPR015854">
    <property type="entry name" value="ABC_transpr_LolD-like"/>
</dbReference>
<proteinExistence type="predicted"/>
<dbReference type="Gene3D" id="3.40.50.300">
    <property type="entry name" value="P-loop containing nucleotide triphosphate hydrolases"/>
    <property type="match status" value="1"/>
</dbReference>
<sequence>MIIANAVGFDVGDHVILNEFTIRADEGRITALIGPSGAGKTTALNILGLLLPPSAGWVEISGENATEWSRHERRLFWRDRAAFVYQDSGVIDDRTVAFNVTLERPRRSRRAESEARVNRVLHEVGLSGRAADKAGVLSGGEKQRLGIARALYKEARWGLCR</sequence>
<dbReference type="PANTHER" id="PTHR24220">
    <property type="entry name" value="IMPORT ATP-BINDING PROTEIN"/>
    <property type="match status" value="1"/>
</dbReference>
<dbReference type="Proteomes" id="UP000705983">
    <property type="component" value="Unassembled WGS sequence"/>
</dbReference>
<dbReference type="SUPFAM" id="SSF52540">
    <property type="entry name" value="P-loop containing nucleoside triphosphate hydrolases"/>
    <property type="match status" value="1"/>
</dbReference>
<evidence type="ECO:0000259" key="1">
    <source>
        <dbReference type="Pfam" id="PF00005"/>
    </source>
</evidence>
<gene>
    <name evidence="2" type="ORF">JVW63_08810</name>
</gene>
<reference evidence="3" key="1">
    <citation type="submission" date="2021-02" db="EMBL/GenBank/DDBJ databases">
        <title>Leucobacter sp. CX169.</title>
        <authorList>
            <person name="Cheng Y."/>
        </authorList>
    </citation>
    <scope>NUCLEOTIDE SEQUENCE [LARGE SCALE GENOMIC DNA]</scope>
    <source>
        <strain evidence="3">JY899</strain>
    </source>
</reference>
<name>A0ABS2TGM1_9ACTO</name>
<feature type="domain" description="ABC transporter" evidence="1">
    <location>
        <begin position="18"/>
        <end position="156"/>
    </location>
</feature>
<dbReference type="InterPro" id="IPR027417">
    <property type="entry name" value="P-loop_NTPase"/>
</dbReference>
<evidence type="ECO:0000313" key="2">
    <source>
        <dbReference type="EMBL" id="MBM9433795.1"/>
    </source>
</evidence>
<dbReference type="RefSeq" id="WP_204736341.1">
    <property type="nucleotide sequence ID" value="NZ_CP059676.1"/>
</dbReference>
<evidence type="ECO:0000313" key="3">
    <source>
        <dbReference type="Proteomes" id="UP000705983"/>
    </source>
</evidence>
<dbReference type="PANTHER" id="PTHR24220:SF86">
    <property type="entry name" value="ABC TRANSPORTER ABCH.1"/>
    <property type="match status" value="1"/>
</dbReference>
<dbReference type="GO" id="GO:0005524">
    <property type="term" value="F:ATP binding"/>
    <property type="evidence" value="ECO:0007669"/>
    <property type="project" value="UniProtKB-KW"/>
</dbReference>
<accession>A0ABS2TGM1</accession>
<comment type="caution">
    <text evidence="2">The sequence shown here is derived from an EMBL/GenBank/DDBJ whole genome shotgun (WGS) entry which is preliminary data.</text>
</comment>
<keyword evidence="2" id="KW-0067">ATP-binding</keyword>